<dbReference type="eggNOG" id="COG3227">
    <property type="taxonomic scope" value="Bacteria"/>
</dbReference>
<protein>
    <submittedName>
        <fullName evidence="2">Uncharacterized protein</fullName>
    </submittedName>
</protein>
<dbReference type="Proteomes" id="UP000005801">
    <property type="component" value="Unassembled WGS sequence"/>
</dbReference>
<evidence type="ECO:0000256" key="1">
    <source>
        <dbReference type="SAM" id="Phobius"/>
    </source>
</evidence>
<keyword evidence="1" id="KW-0472">Membrane</keyword>
<organism evidence="2 3">
    <name type="scientific">Plesiocystis pacifica SIR-1</name>
    <dbReference type="NCBI Taxonomy" id="391625"/>
    <lineage>
        <taxon>Bacteria</taxon>
        <taxon>Pseudomonadati</taxon>
        <taxon>Myxococcota</taxon>
        <taxon>Polyangia</taxon>
        <taxon>Nannocystales</taxon>
        <taxon>Nannocystaceae</taxon>
        <taxon>Plesiocystis</taxon>
    </lineage>
</organism>
<dbReference type="AlphaFoldDB" id="A6G599"/>
<dbReference type="Gene3D" id="3.10.170.10">
    <property type="match status" value="1"/>
</dbReference>
<sequence length="754" mass="81492">MNARAVDRGLAPGSLRYAAVAHSPAGVWVGAGSELAERRSLALHGLPVRGAFETVWRSRAGAGAGTSVERVIAARYPEAPPQLLPSQARLDAEQAAAQLAPQLLPAQREGIEATLVYLLILDRPVLAWELDVPLSHGDANGGAPASRPRAWVSAATGRVLAVEDQVFFINEAEVYTINPVDTPAPELVTLENLDPEPEPWEEGMTLPEGNFLTGNRLRVFNCIDEEPGVFAPWRQDEECFPTQQVQADAEGDFFVPVPDVTLSEDNLDAQDLYAELSMYYHAEKFFGELEARGVEGFPCEVSNMVANFHWLTPAPDYPELSFGPYNNAYYSGNCDIASGPTMLFGQGAAVDFAFDGDVVYHELGHGIVHLLTPEGLRSYHTRADGVLRDARALNESIADYHSMMITDLAELGDYVGFYWPEFDRAWIRSAENDNVCPRDMAGQEHNDSAPFTAALWEARQALGGDKLDAVVLGALPLLPGDATLEQASAALLEIADAGVAAGTWSAGERDELEAILDGRGVVDCPRVVETDILDELEDPPFLYLRNKSDGVSPFWPGPVQYRHVVPEGSDNLLIDFELSAKGNSAGQPVNTDLDTTVVIKRSSVSEDAPVSFTYTLTSLGSQDGEGSDVDEVTWVQGDWDEMYETTRLGERRRQILIRGLEVGEVVHVAFVNPERDIAVVRELFLGSIDSDILDEGSPNADADDPSVEDGASCACAAGGEDGKPGALALGLLVLVGLGTAPGVSGRRRRRRSPR</sequence>
<reference evidence="2 3" key="1">
    <citation type="submission" date="2007-06" db="EMBL/GenBank/DDBJ databases">
        <authorList>
            <person name="Shimkets L."/>
            <person name="Ferriera S."/>
            <person name="Johnson J."/>
            <person name="Kravitz S."/>
            <person name="Beeson K."/>
            <person name="Sutton G."/>
            <person name="Rogers Y.-H."/>
            <person name="Friedman R."/>
            <person name="Frazier M."/>
            <person name="Venter J.C."/>
        </authorList>
    </citation>
    <scope>NUCLEOTIDE SEQUENCE [LARGE SCALE GENOMIC DNA]</scope>
    <source>
        <strain evidence="2 3">SIR-1</strain>
    </source>
</reference>
<dbReference type="EMBL" id="ABCS01000024">
    <property type="protein sequence ID" value="EDM79011.1"/>
    <property type="molecule type" value="Genomic_DNA"/>
</dbReference>
<comment type="caution">
    <text evidence="2">The sequence shown here is derived from an EMBL/GenBank/DDBJ whole genome shotgun (WGS) entry which is preliminary data.</text>
</comment>
<keyword evidence="1" id="KW-1133">Transmembrane helix</keyword>
<gene>
    <name evidence="2" type="ORF">PPSIR1_07203</name>
</gene>
<feature type="transmembrane region" description="Helical" evidence="1">
    <location>
        <begin position="725"/>
        <end position="744"/>
    </location>
</feature>
<keyword evidence="3" id="KW-1185">Reference proteome</keyword>
<dbReference type="GO" id="GO:0004222">
    <property type="term" value="F:metalloendopeptidase activity"/>
    <property type="evidence" value="ECO:0007669"/>
    <property type="project" value="InterPro"/>
</dbReference>
<evidence type="ECO:0000313" key="2">
    <source>
        <dbReference type="EMBL" id="EDM79011.1"/>
    </source>
</evidence>
<name>A6G599_9BACT</name>
<evidence type="ECO:0000313" key="3">
    <source>
        <dbReference type="Proteomes" id="UP000005801"/>
    </source>
</evidence>
<dbReference type="SUPFAM" id="SSF55486">
    <property type="entry name" value="Metalloproteases ('zincins'), catalytic domain"/>
    <property type="match status" value="1"/>
</dbReference>
<dbReference type="STRING" id="391625.PPSIR1_07203"/>
<accession>A6G599</accession>
<proteinExistence type="predicted"/>
<keyword evidence="1" id="KW-0812">Transmembrane</keyword>